<dbReference type="InterPro" id="IPR018688">
    <property type="entry name" value="PpoB2-like"/>
</dbReference>
<accession>A0A381YHD3</accession>
<keyword evidence="1" id="KW-0472">Membrane</keyword>
<dbReference type="AlphaFoldDB" id="A0A381YHD3"/>
<keyword evidence="1" id="KW-0812">Transmembrane</keyword>
<evidence type="ECO:0008006" key="3">
    <source>
        <dbReference type="Google" id="ProtNLM"/>
    </source>
</evidence>
<feature type="transmembrane region" description="Helical" evidence="1">
    <location>
        <begin position="209"/>
        <end position="239"/>
    </location>
</feature>
<feature type="transmembrane region" description="Helical" evidence="1">
    <location>
        <begin position="156"/>
        <end position="174"/>
    </location>
</feature>
<sequence length="274" mass="30198">MIGSITAPSPLNRDRLIVVAGLLVLIVASWSYLFFVSTDMKNSGMQMSPEMGNDMRMSAVTADIMPWGTAEWISMFVMWSVMMIGMMIPSASPMILLFSKVNRQRREGNQPYVSTGIFMLGYVIVWTFFSVVATFANYILHENALLSGMMGQSESAILGGCLLIAAGIFQWTPWKNTCLNQCRTPMGFLMTEWRDGGIGALSMGLKHGLYCTACCWLIMSLIFVLGVMNLVWIAALSIFVLLEKIAPKGLWISRASGIAFVIWGSLLLSNVIGV</sequence>
<protein>
    <recommendedName>
        <fullName evidence="3">DUF2182 domain-containing protein</fullName>
    </recommendedName>
</protein>
<reference evidence="2" key="1">
    <citation type="submission" date="2018-05" db="EMBL/GenBank/DDBJ databases">
        <authorList>
            <person name="Lanie J.A."/>
            <person name="Ng W.-L."/>
            <person name="Kazmierczak K.M."/>
            <person name="Andrzejewski T.M."/>
            <person name="Davidsen T.M."/>
            <person name="Wayne K.J."/>
            <person name="Tettelin H."/>
            <person name="Glass J.I."/>
            <person name="Rusch D."/>
            <person name="Podicherti R."/>
            <person name="Tsui H.-C.T."/>
            <person name="Winkler M.E."/>
        </authorList>
    </citation>
    <scope>NUCLEOTIDE SEQUENCE</scope>
</reference>
<evidence type="ECO:0000256" key="1">
    <source>
        <dbReference type="SAM" id="Phobius"/>
    </source>
</evidence>
<dbReference type="Pfam" id="PF09948">
    <property type="entry name" value="PpoB2"/>
    <property type="match status" value="1"/>
</dbReference>
<gene>
    <name evidence="2" type="ORF">METZ01_LOCUS128691</name>
</gene>
<feature type="transmembrane region" description="Helical" evidence="1">
    <location>
        <begin position="76"/>
        <end position="99"/>
    </location>
</feature>
<feature type="transmembrane region" description="Helical" evidence="1">
    <location>
        <begin position="251"/>
        <end position="272"/>
    </location>
</feature>
<dbReference type="EMBL" id="UINC01018125">
    <property type="protein sequence ID" value="SVA75837.1"/>
    <property type="molecule type" value="Genomic_DNA"/>
</dbReference>
<proteinExistence type="predicted"/>
<keyword evidence="1" id="KW-1133">Transmembrane helix</keyword>
<organism evidence="2">
    <name type="scientific">marine metagenome</name>
    <dbReference type="NCBI Taxonomy" id="408172"/>
    <lineage>
        <taxon>unclassified sequences</taxon>
        <taxon>metagenomes</taxon>
        <taxon>ecological metagenomes</taxon>
    </lineage>
</organism>
<feature type="transmembrane region" description="Helical" evidence="1">
    <location>
        <begin position="16"/>
        <end position="35"/>
    </location>
</feature>
<evidence type="ECO:0000313" key="2">
    <source>
        <dbReference type="EMBL" id="SVA75837.1"/>
    </source>
</evidence>
<feature type="transmembrane region" description="Helical" evidence="1">
    <location>
        <begin position="111"/>
        <end position="136"/>
    </location>
</feature>
<name>A0A381YHD3_9ZZZZ</name>